<dbReference type="KEGG" id="tab:CIG75_07305"/>
<evidence type="ECO:0000313" key="1">
    <source>
        <dbReference type="EMBL" id="ASS74803.1"/>
    </source>
</evidence>
<gene>
    <name evidence="1" type="ORF">CIG75_07305</name>
</gene>
<keyword evidence="2" id="KW-1185">Reference proteome</keyword>
<sequence length="265" mass="30856">MTIHYLREAHLSLLKTGIEANFPRYQAQSPWLDDLFGGESYSLPSNFLMPEVKLQLGKEAHNDLHNSKIVHQAFRNLTLTEASNEQLWAYLAHVTFWEYMISRWPAVAHDEQGFDDDSDDDEESKTNRKKDPFTVVRNRYFFNGGRSLVRHGIARLWWYGFATYDPNRGNPYELTEVLLKNQDLAQNLMERSFSRNIMILRTILSLLHKEGQSDDRWFQRKYYREVIKHINHTGGVTVLDALDVPDIETVVKNGMESVALSFTEG</sequence>
<dbReference type="Pfam" id="PF19866">
    <property type="entry name" value="DUF6339"/>
    <property type="match status" value="1"/>
</dbReference>
<evidence type="ECO:0000313" key="2">
    <source>
        <dbReference type="Proteomes" id="UP000214688"/>
    </source>
</evidence>
<dbReference type="OrthoDB" id="86327at2"/>
<accession>A0A223D065</accession>
<protein>
    <submittedName>
        <fullName evidence="1">Uncharacterized protein</fullName>
    </submittedName>
</protein>
<name>A0A223D065_9BACL</name>
<proteinExistence type="predicted"/>
<dbReference type="RefSeq" id="WP_094236053.1">
    <property type="nucleotide sequence ID" value="NZ_CP022657.1"/>
</dbReference>
<organism evidence="1 2">
    <name type="scientific">Tumebacillus algifaecis</name>
    <dbReference type="NCBI Taxonomy" id="1214604"/>
    <lineage>
        <taxon>Bacteria</taxon>
        <taxon>Bacillati</taxon>
        <taxon>Bacillota</taxon>
        <taxon>Bacilli</taxon>
        <taxon>Bacillales</taxon>
        <taxon>Alicyclobacillaceae</taxon>
        <taxon>Tumebacillus</taxon>
    </lineage>
</organism>
<dbReference type="EMBL" id="CP022657">
    <property type="protein sequence ID" value="ASS74803.1"/>
    <property type="molecule type" value="Genomic_DNA"/>
</dbReference>
<dbReference type="AlphaFoldDB" id="A0A223D065"/>
<reference evidence="1 2" key="1">
    <citation type="journal article" date="2015" name="Int. J. Syst. Evol. Microbiol.">
        <title>Tumebacillus algifaecis sp. nov., isolated from decomposing algal scum.</title>
        <authorList>
            <person name="Wu Y.F."/>
            <person name="Zhang B."/>
            <person name="Xing P."/>
            <person name="Wu Q.L."/>
            <person name="Liu S.J."/>
        </authorList>
    </citation>
    <scope>NUCLEOTIDE SEQUENCE [LARGE SCALE GENOMIC DNA]</scope>
    <source>
        <strain evidence="1 2">THMBR28</strain>
    </source>
</reference>
<dbReference type="InterPro" id="IPR045920">
    <property type="entry name" value="DUF6339"/>
</dbReference>
<dbReference type="Proteomes" id="UP000214688">
    <property type="component" value="Chromosome"/>
</dbReference>